<proteinExistence type="predicted"/>
<dbReference type="Pfam" id="PF21205">
    <property type="entry name" value="Rep3_C"/>
    <property type="match status" value="1"/>
</dbReference>
<sequence>MLESPGNKVSEKTSMEMDNPVEVKARTTPRQMALALFEDMFDLGLPINEANREIGYQRNNFFTEIVNMGLAARRFLDAAYFIVAQEPEVLDQYDVELNYFKWLMRYDSRNLKHLRTIADEAQNAKVRVTNTPSDREPDENDIWVQVQLIGMVAMHRGRVRFDVHHSLIPHIRDPRKSHWLSLRISTAFTRSLARAIYDKVLPSVPNGRTDWIKLEEMRTWPGKMGANATIFKYFKRDWLEPAVREINEISDIELTYETKTESTSSKKVDRIRFILKRKDTADAVMASLSDASQIYKILKEEFNLSTRQFGEISENRETWNDDRILQAIEYTRFKLNRGQIKKSPAGYLMKALRDNWRMSEAERTMVQVQTKLLVEEEKKEAAKISVKTSVERSVASRDEETRARMNDASRQGREHFDASDTKVRQEFIRAWLASREGKLVLKRMKLEPSSVSEDVIRASSELAWYLGQFVFGRLTSSRV</sequence>
<dbReference type="Gene3D" id="1.10.10.10">
    <property type="entry name" value="Winged helix-like DNA-binding domain superfamily/Winged helix DNA-binding domain"/>
    <property type="match status" value="1"/>
</dbReference>
<accession>A0ABM8XJ28</accession>
<keyword evidence="3" id="KW-1185">Reference proteome</keyword>
<evidence type="ECO:0000313" key="3">
    <source>
        <dbReference type="Proteomes" id="UP000727654"/>
    </source>
</evidence>
<feature type="region of interest" description="Disordered" evidence="1">
    <location>
        <begin position="395"/>
        <end position="417"/>
    </location>
</feature>
<comment type="caution">
    <text evidence="2">The sequence shown here is derived from an EMBL/GenBank/DDBJ whole genome shotgun (WGS) entry which is preliminary data.</text>
</comment>
<organism evidence="2 3">
    <name type="scientific">Cupriavidus laharis</name>
    <dbReference type="NCBI Taxonomy" id="151654"/>
    <lineage>
        <taxon>Bacteria</taxon>
        <taxon>Pseudomonadati</taxon>
        <taxon>Pseudomonadota</taxon>
        <taxon>Betaproteobacteria</taxon>
        <taxon>Burkholderiales</taxon>
        <taxon>Burkholderiaceae</taxon>
        <taxon>Cupriavidus</taxon>
    </lineage>
</organism>
<dbReference type="SUPFAM" id="SSF46785">
    <property type="entry name" value="Winged helix' DNA-binding domain"/>
    <property type="match status" value="1"/>
</dbReference>
<reference evidence="2 3" key="1">
    <citation type="submission" date="2021-08" db="EMBL/GenBank/DDBJ databases">
        <authorList>
            <person name="Peeters C."/>
        </authorList>
    </citation>
    <scope>NUCLEOTIDE SEQUENCE [LARGE SCALE GENOMIC DNA]</scope>
    <source>
        <strain evidence="2 3">LMG 23992</strain>
    </source>
</reference>
<name>A0ABM8XJ28_9BURK</name>
<evidence type="ECO:0000256" key="1">
    <source>
        <dbReference type="SAM" id="MobiDB-lite"/>
    </source>
</evidence>
<gene>
    <name evidence="2" type="ORF">LMG23992_04164</name>
</gene>
<dbReference type="EMBL" id="CAJZAI010000012">
    <property type="protein sequence ID" value="CAG9180191.1"/>
    <property type="molecule type" value="Genomic_DNA"/>
</dbReference>
<dbReference type="InterPro" id="IPR036390">
    <property type="entry name" value="WH_DNA-bd_sf"/>
</dbReference>
<dbReference type="InterPro" id="IPR036388">
    <property type="entry name" value="WH-like_DNA-bd_sf"/>
</dbReference>
<evidence type="ECO:0008006" key="4">
    <source>
        <dbReference type="Google" id="ProtNLM"/>
    </source>
</evidence>
<evidence type="ECO:0000313" key="2">
    <source>
        <dbReference type="EMBL" id="CAG9180191.1"/>
    </source>
</evidence>
<protein>
    <recommendedName>
        <fullName evidence="4">RepB family plasmid replication initiator protein</fullName>
    </recommendedName>
</protein>
<dbReference type="Proteomes" id="UP000727654">
    <property type="component" value="Unassembled WGS sequence"/>
</dbReference>